<dbReference type="Pfam" id="PF02739">
    <property type="entry name" value="5_3_exonuc_N"/>
    <property type="match status" value="1"/>
</dbReference>
<dbReference type="InterPro" id="IPR038969">
    <property type="entry name" value="FEN"/>
</dbReference>
<keyword evidence="2" id="KW-0378">Hydrolase</keyword>
<reference evidence="7 8" key="1">
    <citation type="submission" date="2017-08" db="EMBL/GenBank/DDBJ databases">
        <title>Complete Genome Sequence of Mesoplasma chauliocola.</title>
        <authorList>
            <person name="Knight T.F.Jr."/>
            <person name="Citino T."/>
        </authorList>
    </citation>
    <scope>NUCLEOTIDE SEQUENCE [LARGE SCALE GENOMIC DNA]</scope>
    <source>
        <strain evidence="7 8">CHPA-2</strain>
    </source>
</reference>
<accession>A0A249SME1</accession>
<dbReference type="InterPro" id="IPR008918">
    <property type="entry name" value="HhH2"/>
</dbReference>
<dbReference type="SUPFAM" id="SSF88723">
    <property type="entry name" value="PIN domain-like"/>
    <property type="match status" value="1"/>
</dbReference>
<dbReference type="Proteomes" id="UP000232229">
    <property type="component" value="Chromosome"/>
</dbReference>
<organism evidence="7 8">
    <name type="scientific">Mesoplasma chauliocola</name>
    <dbReference type="NCBI Taxonomy" id="216427"/>
    <lineage>
        <taxon>Bacteria</taxon>
        <taxon>Bacillati</taxon>
        <taxon>Mycoplasmatota</taxon>
        <taxon>Mollicutes</taxon>
        <taxon>Entomoplasmatales</taxon>
        <taxon>Entomoplasmataceae</taxon>
        <taxon>Mesoplasma</taxon>
    </lineage>
</organism>
<dbReference type="CDD" id="cd09859">
    <property type="entry name" value="PIN_53EXO"/>
    <property type="match status" value="1"/>
</dbReference>
<keyword evidence="3" id="KW-0238">DNA-binding</keyword>
<dbReference type="GO" id="GO:0008409">
    <property type="term" value="F:5'-3' exonuclease activity"/>
    <property type="evidence" value="ECO:0007669"/>
    <property type="project" value="InterPro"/>
</dbReference>
<keyword evidence="8" id="KW-1185">Reference proteome</keyword>
<dbReference type="Pfam" id="PF01367">
    <property type="entry name" value="5_3_exonuc"/>
    <property type="match status" value="1"/>
</dbReference>
<dbReference type="InterPro" id="IPR002421">
    <property type="entry name" value="5-3_exonuclease"/>
</dbReference>
<name>A0A249SME1_9MOLU</name>
<comment type="function">
    <text evidence="4">5'-3' exonuclease acting preferentially on double-stranded DNA.</text>
</comment>
<dbReference type="SMART" id="SM00475">
    <property type="entry name" value="53EXOc"/>
    <property type="match status" value="1"/>
</dbReference>
<evidence type="ECO:0000256" key="5">
    <source>
        <dbReference type="ARBA" id="ARBA00050026"/>
    </source>
</evidence>
<evidence type="ECO:0000313" key="7">
    <source>
        <dbReference type="EMBL" id="ASZ08816.1"/>
    </source>
</evidence>
<dbReference type="Gene3D" id="3.40.50.1010">
    <property type="entry name" value="5'-nuclease"/>
    <property type="match status" value="1"/>
</dbReference>
<evidence type="ECO:0000313" key="8">
    <source>
        <dbReference type="Proteomes" id="UP000232229"/>
    </source>
</evidence>
<sequence length="317" mass="36880">MNTLNEKRTILIIDGYHLLHKGYYGTLKRKKLATNREGVPINAIYTFVAKINQLVKKNNYYTIIVTLDMDEGCWRRELYPEYKAKRKETPEDLVPQKQIIREFLSAANIPWYEMPRYEADDIMGTINRIATNLDYNVHILSNDKDIFQLVSDKTTVITNNSKDDAHILIDKDKVFEKFGCYPNQVADIKALMGDPSDNIKGVRYLHYAQAIELLNKYENIDLIFEHIDEINKNIAKRLNESKELILVNKKITKIQDRLPIGRVNLKPLKVNWYGLGKFLKKHKMWAYVADVEKMAELAKQNNMTGKAAKNKNVSNKK</sequence>
<proteinExistence type="predicted"/>
<evidence type="ECO:0000256" key="4">
    <source>
        <dbReference type="ARBA" id="ARBA00049957"/>
    </source>
</evidence>
<evidence type="ECO:0000259" key="6">
    <source>
        <dbReference type="SMART" id="SM00475"/>
    </source>
</evidence>
<dbReference type="Gene3D" id="1.10.150.20">
    <property type="entry name" value="5' to 3' exonuclease, C-terminal subdomain"/>
    <property type="match status" value="1"/>
</dbReference>
<gene>
    <name evidence="7" type="ORF">CK556_00350</name>
</gene>
<keyword evidence="7" id="KW-0269">Exonuclease</keyword>
<protein>
    <recommendedName>
        <fullName evidence="5">5'-3' exonuclease</fullName>
    </recommendedName>
</protein>
<dbReference type="GO" id="GO:0017108">
    <property type="term" value="F:5'-flap endonuclease activity"/>
    <property type="evidence" value="ECO:0007669"/>
    <property type="project" value="InterPro"/>
</dbReference>
<dbReference type="RefSeq" id="WP_027875798.1">
    <property type="nucleotide sequence ID" value="NZ_CP023173.1"/>
</dbReference>
<dbReference type="InterPro" id="IPR029060">
    <property type="entry name" value="PIN-like_dom_sf"/>
</dbReference>
<dbReference type="InterPro" id="IPR020046">
    <property type="entry name" value="5-3_exonucl_a-hlix_arch_N"/>
</dbReference>
<evidence type="ECO:0000256" key="3">
    <source>
        <dbReference type="ARBA" id="ARBA00023125"/>
    </source>
</evidence>
<dbReference type="GO" id="GO:0003677">
    <property type="term" value="F:DNA binding"/>
    <property type="evidence" value="ECO:0007669"/>
    <property type="project" value="UniProtKB-KW"/>
</dbReference>
<dbReference type="KEGG" id="mchc:CK556_00350"/>
<dbReference type="PANTHER" id="PTHR42646:SF2">
    <property type="entry name" value="5'-3' EXONUCLEASE FAMILY PROTEIN"/>
    <property type="match status" value="1"/>
</dbReference>
<dbReference type="SMART" id="SM00279">
    <property type="entry name" value="HhH2"/>
    <property type="match status" value="1"/>
</dbReference>
<evidence type="ECO:0000256" key="1">
    <source>
        <dbReference type="ARBA" id="ARBA00022722"/>
    </source>
</evidence>
<dbReference type="STRING" id="1336232.GCA_000518825_00647"/>
<dbReference type="AlphaFoldDB" id="A0A249SME1"/>
<keyword evidence="1" id="KW-0540">Nuclease</keyword>
<dbReference type="GO" id="GO:0033567">
    <property type="term" value="P:DNA replication, Okazaki fragment processing"/>
    <property type="evidence" value="ECO:0007669"/>
    <property type="project" value="InterPro"/>
</dbReference>
<dbReference type="InterPro" id="IPR036279">
    <property type="entry name" value="5-3_exonuclease_C_sf"/>
</dbReference>
<dbReference type="SUPFAM" id="SSF47807">
    <property type="entry name" value="5' to 3' exonuclease, C-terminal subdomain"/>
    <property type="match status" value="1"/>
</dbReference>
<dbReference type="PANTHER" id="PTHR42646">
    <property type="entry name" value="FLAP ENDONUCLEASE XNI"/>
    <property type="match status" value="1"/>
</dbReference>
<dbReference type="CDD" id="cd09898">
    <property type="entry name" value="H3TH_53EXO"/>
    <property type="match status" value="1"/>
</dbReference>
<feature type="domain" description="5'-3' exonuclease" evidence="6">
    <location>
        <begin position="7"/>
        <end position="271"/>
    </location>
</feature>
<dbReference type="EMBL" id="CP023173">
    <property type="protein sequence ID" value="ASZ08816.1"/>
    <property type="molecule type" value="Genomic_DNA"/>
</dbReference>
<dbReference type="InterPro" id="IPR020045">
    <property type="entry name" value="DNA_polI_H3TH"/>
</dbReference>
<evidence type="ECO:0000256" key="2">
    <source>
        <dbReference type="ARBA" id="ARBA00022801"/>
    </source>
</evidence>